<dbReference type="AlphaFoldDB" id="A0A504J9I9"/>
<comment type="caution">
    <text evidence="2">The sequence shown here is derived from an EMBL/GenBank/DDBJ whole genome shotgun (WGS) entry which is preliminary data.</text>
</comment>
<dbReference type="RefSeq" id="WP_140594372.1">
    <property type="nucleotide sequence ID" value="NZ_VFWZ01000004.1"/>
</dbReference>
<evidence type="ECO:0000313" key="2">
    <source>
        <dbReference type="EMBL" id="TPN85265.1"/>
    </source>
</evidence>
<dbReference type="Proteomes" id="UP000315540">
    <property type="component" value="Unassembled WGS sequence"/>
</dbReference>
<keyword evidence="1" id="KW-1133">Transmembrane helix</keyword>
<dbReference type="EMBL" id="VFWZ01000004">
    <property type="protein sequence ID" value="TPN85265.1"/>
    <property type="molecule type" value="Genomic_DNA"/>
</dbReference>
<feature type="transmembrane region" description="Helical" evidence="1">
    <location>
        <begin position="12"/>
        <end position="33"/>
    </location>
</feature>
<protein>
    <submittedName>
        <fullName evidence="2">Uncharacterized protein</fullName>
    </submittedName>
</protein>
<reference evidence="2 3" key="1">
    <citation type="submission" date="2019-06" db="EMBL/GenBank/DDBJ databases">
        <authorList>
            <person name="Meng X."/>
        </authorList>
    </citation>
    <scope>NUCLEOTIDE SEQUENCE [LARGE SCALE GENOMIC DNA]</scope>
    <source>
        <strain evidence="2 3">M625</strain>
    </source>
</reference>
<name>A0A504J9I9_9FLAO</name>
<feature type="transmembrane region" description="Helical" evidence="1">
    <location>
        <begin position="132"/>
        <end position="151"/>
    </location>
</feature>
<feature type="transmembrane region" description="Helical" evidence="1">
    <location>
        <begin position="39"/>
        <end position="57"/>
    </location>
</feature>
<gene>
    <name evidence="2" type="ORF">FHK87_14670</name>
</gene>
<keyword evidence="1" id="KW-0472">Membrane</keyword>
<proteinExistence type="predicted"/>
<feature type="transmembrane region" description="Helical" evidence="1">
    <location>
        <begin position="107"/>
        <end position="126"/>
    </location>
</feature>
<accession>A0A504J9I9</accession>
<dbReference type="OrthoDB" id="9943472at2"/>
<evidence type="ECO:0000313" key="3">
    <source>
        <dbReference type="Proteomes" id="UP000315540"/>
    </source>
</evidence>
<keyword evidence="1" id="KW-0812">Transmembrane</keyword>
<evidence type="ECO:0000256" key="1">
    <source>
        <dbReference type="SAM" id="Phobius"/>
    </source>
</evidence>
<organism evidence="2 3">
    <name type="scientific">Aquimarina algicola</name>
    <dbReference type="NCBI Taxonomy" id="2589995"/>
    <lineage>
        <taxon>Bacteria</taxon>
        <taxon>Pseudomonadati</taxon>
        <taxon>Bacteroidota</taxon>
        <taxon>Flavobacteriia</taxon>
        <taxon>Flavobacteriales</taxon>
        <taxon>Flavobacteriaceae</taxon>
        <taxon>Aquimarina</taxon>
    </lineage>
</organism>
<keyword evidence="3" id="KW-1185">Reference proteome</keyword>
<sequence>MKNPFWKIKSILIVLLIPVSLFLILISILLISFNENNEYLISLFLIPSGILLFTYSLKYVTKTNKSFKNDLIVYLNDDSRLIELFHYEEKEWYNFAKKYYQKRIKNYTITSCILIPIITFFMIFIYKENYELFILLSFLFFSIFTFISIVLRKSLIEFKSKLFDSEKLEAKITTSGILINKSYIVSYNNQDGWLTRCTSKVFINMKCLEFEIKRLGGKGHNYQYFNLLIPKEREQDSKMIESRISEYAIPKTKYNNT</sequence>